<accession>A0A291M3R2</accession>
<dbReference type="Pfam" id="PF03428">
    <property type="entry name" value="RP-C"/>
    <property type="match status" value="1"/>
</dbReference>
<evidence type="ECO:0000259" key="3">
    <source>
        <dbReference type="Pfam" id="PF11800"/>
    </source>
</evidence>
<gene>
    <name evidence="4" type="ORF">CBW24_15595</name>
</gene>
<feature type="region of interest" description="Disordered" evidence="1">
    <location>
        <begin position="238"/>
        <end position="257"/>
    </location>
</feature>
<name>A0A291M3R2_9RHOB</name>
<keyword evidence="4" id="KW-0614">Plasmid</keyword>
<protein>
    <submittedName>
        <fullName evidence="4">Uncharacterized protein</fullName>
    </submittedName>
</protein>
<dbReference type="InterPro" id="IPR047611">
    <property type="entry name" value="RepABC_RepC"/>
</dbReference>
<dbReference type="RefSeq" id="WP_097374324.1">
    <property type="nucleotide sequence ID" value="NZ_CP021405.1"/>
</dbReference>
<evidence type="ECO:0000259" key="2">
    <source>
        <dbReference type="Pfam" id="PF03428"/>
    </source>
</evidence>
<reference evidence="4 5" key="1">
    <citation type="submission" date="2017-05" db="EMBL/GenBank/DDBJ databases">
        <title>Comparative genomic and metabolic analysis of manganese-oxidizing mechanisms in Celeribater manganoxidans DY25T: its adaption to the environment of polymetallic nodule.</title>
        <authorList>
            <person name="Wang X."/>
        </authorList>
    </citation>
    <scope>NUCLEOTIDE SEQUENCE [LARGE SCALE GENOMIC DNA]</scope>
    <source>
        <strain evidence="4 5">DY25</strain>
        <plasmid evidence="5">pdy25-a</plasmid>
    </source>
</reference>
<dbReference type="AlphaFoldDB" id="A0A291M3R2"/>
<dbReference type="EMBL" id="CP021405">
    <property type="protein sequence ID" value="ATI43572.1"/>
    <property type="molecule type" value="Genomic_DNA"/>
</dbReference>
<evidence type="ECO:0000256" key="1">
    <source>
        <dbReference type="SAM" id="MobiDB-lite"/>
    </source>
</evidence>
<evidence type="ECO:0000313" key="5">
    <source>
        <dbReference type="Proteomes" id="UP000219050"/>
    </source>
</evidence>
<geneLocation type="plasmid" evidence="5">
    <name>pdy25-a</name>
</geneLocation>
<dbReference type="InterPro" id="IPR021760">
    <property type="entry name" value="RepC_C"/>
</dbReference>
<feature type="domain" description="Plasmid replication protein C N-terminal" evidence="2">
    <location>
        <begin position="12"/>
        <end position="183"/>
    </location>
</feature>
<dbReference type="NCBIfam" id="NF040974">
    <property type="entry name" value="RepABC_RepC"/>
    <property type="match status" value="1"/>
</dbReference>
<feature type="domain" description="Plasmid replication protein C C-terminal" evidence="3">
    <location>
        <begin position="308"/>
        <end position="406"/>
    </location>
</feature>
<dbReference type="KEGG" id="cmag:CBW24_15595"/>
<keyword evidence="5" id="KW-1185">Reference proteome</keyword>
<sequence length="412" mass="44572">MQHISTTPFGRRPVTAELIEAQALAHAPLPQEGPDKWSIFRDLTAGRVAFGISDRDLTVLSALLSFHQHASLAEGEGTIVFPSNAALAERAHGMAESTLRRHLGALVRARLILRHDSPNGKRYAARDAGGAVTRAFGFDLRPLLLRAGEIANAAREAKAAALRLKRLRETCVLQLRDAAKLIPFGRETVAANWDALEDRVRLSQRALRRKLDADALRDMVRDTAALLRDVTALLEPATTDCADQTEEMSGNDGANERHIQYSNRNLYDLEPSLEQEEAAGADAPRPVDSTGEMQGTGAVTGAPPKLPLFLVTKACPDLLDYVPQGIRSWYDLVEAADFVRPMLGISPDAWQLARDAMGPEVAAITLAAILQRADDIRSPGGYLRALTDKAAVGAFSPGPMIMALMNVEGRAA</sequence>
<dbReference type="NCBIfam" id="NF010396">
    <property type="entry name" value="PRK13824.1"/>
    <property type="match status" value="1"/>
</dbReference>
<evidence type="ECO:0000313" key="4">
    <source>
        <dbReference type="EMBL" id="ATI43572.1"/>
    </source>
</evidence>
<dbReference type="Proteomes" id="UP000219050">
    <property type="component" value="Plasmid pDY25-A"/>
</dbReference>
<feature type="region of interest" description="Disordered" evidence="1">
    <location>
        <begin position="276"/>
        <end position="295"/>
    </location>
</feature>
<dbReference type="Pfam" id="PF11800">
    <property type="entry name" value="RP-C_C"/>
    <property type="match status" value="1"/>
</dbReference>
<dbReference type="OrthoDB" id="7488837at2"/>
<organism evidence="4 5">
    <name type="scientific">Pacificitalea manganoxidans</name>
    <dbReference type="NCBI Taxonomy" id="1411902"/>
    <lineage>
        <taxon>Bacteria</taxon>
        <taxon>Pseudomonadati</taxon>
        <taxon>Pseudomonadota</taxon>
        <taxon>Alphaproteobacteria</taxon>
        <taxon>Rhodobacterales</taxon>
        <taxon>Paracoccaceae</taxon>
        <taxon>Pacificitalea</taxon>
    </lineage>
</organism>
<dbReference type="InterPro" id="IPR005090">
    <property type="entry name" value="RepC_N"/>
</dbReference>
<proteinExistence type="predicted"/>